<keyword evidence="6" id="KW-1185">Reference proteome</keyword>
<feature type="region of interest" description="Disordered" evidence="4">
    <location>
        <begin position="90"/>
        <end position="117"/>
    </location>
</feature>
<dbReference type="NCBIfam" id="TIGR00756">
    <property type="entry name" value="PPR"/>
    <property type="match status" value="1"/>
</dbReference>
<keyword evidence="1" id="KW-0677">Repeat</keyword>
<dbReference type="Proteomes" id="UP001054889">
    <property type="component" value="Unassembled WGS sequence"/>
</dbReference>
<sequence>MPQVKATVAMVSRPLTAPAIVSQTLVKVPGVAIMPGRCSSRSLRISCSCTQGIPFPDDARGSAAMELEDEEGEDSGWSQDEMDAISALFDRPMRQKPPNPRKKHRALPLPLPHKTRLPIAPAPKQQIRLAARASLSSRAPFSDRARKSPEFLIGIAREIAALPPDRDASSVLDRWARFLRKGSLSLTIRELGHMGLPDRALQTLCWAQRQPQLFPDDRVLASAVHVLARFDRLKKVESSSSSSSALEECVPTASRAVLEAMATGFVRAGKIGLTRRLLDLARINGRTLGAGVYVKLMVEAARTRDGYGLAAALVDELGDRPEITDLKPQDCTAVMKVCVKLRRFAAVESLFTWFKEFGAPTVVMYTTVIHSRCREGRHREAMALVWEMERAPQCRLLDLPAYRVIVNLCVALGDHERALRYLSRMEEDGFVPTADMYDSLIQGYEAAGRLAKCRQLVREADSAGLKLNRRLLSRLSQQIGGPHSY</sequence>
<dbReference type="EMBL" id="BQKI01000074">
    <property type="protein sequence ID" value="GJN18814.1"/>
    <property type="molecule type" value="Genomic_DNA"/>
</dbReference>
<protein>
    <recommendedName>
        <fullName evidence="7">Pentatricopeptide repeat-containing protein</fullName>
    </recommendedName>
</protein>
<gene>
    <name evidence="5" type="primary">gb06016</name>
    <name evidence="5" type="ORF">PR202_gb06016</name>
</gene>
<name>A0AAV5E8H8_ELECO</name>
<feature type="region of interest" description="Disordered" evidence="4">
    <location>
        <begin position="60"/>
        <end position="79"/>
    </location>
</feature>
<evidence type="ECO:0000256" key="3">
    <source>
        <dbReference type="PROSITE-ProRule" id="PRU00708"/>
    </source>
</evidence>
<accession>A0AAV5E8H8</accession>
<evidence type="ECO:0000256" key="4">
    <source>
        <dbReference type="SAM" id="MobiDB-lite"/>
    </source>
</evidence>
<reference evidence="5" key="2">
    <citation type="submission" date="2021-12" db="EMBL/GenBank/DDBJ databases">
        <title>Resequencing data analysis of finger millet.</title>
        <authorList>
            <person name="Hatakeyama M."/>
            <person name="Aluri S."/>
            <person name="Balachadran M.T."/>
            <person name="Sivarajan S.R."/>
            <person name="Poveda L."/>
            <person name="Shimizu-Inatsugi R."/>
            <person name="Schlapbach R."/>
            <person name="Sreeman S.M."/>
            <person name="Shimizu K.K."/>
        </authorList>
    </citation>
    <scope>NUCLEOTIDE SEQUENCE</scope>
</reference>
<dbReference type="Pfam" id="PF12854">
    <property type="entry name" value="PPR_1"/>
    <property type="match status" value="1"/>
</dbReference>
<evidence type="ECO:0008006" key="7">
    <source>
        <dbReference type="Google" id="ProtNLM"/>
    </source>
</evidence>
<dbReference type="InterPro" id="IPR002885">
    <property type="entry name" value="PPR_rpt"/>
</dbReference>
<reference evidence="5" key="1">
    <citation type="journal article" date="2018" name="DNA Res.">
        <title>Multiple hybrid de novo genome assembly of finger millet, an orphan allotetraploid crop.</title>
        <authorList>
            <person name="Hatakeyama M."/>
            <person name="Aluri S."/>
            <person name="Balachadran M.T."/>
            <person name="Sivarajan S.R."/>
            <person name="Patrignani A."/>
            <person name="Gruter S."/>
            <person name="Poveda L."/>
            <person name="Shimizu-Inatsugi R."/>
            <person name="Baeten J."/>
            <person name="Francoijs K.J."/>
            <person name="Nataraja K.N."/>
            <person name="Reddy Y.A.N."/>
            <person name="Phadnis S."/>
            <person name="Ravikumar R.L."/>
            <person name="Schlapbach R."/>
            <person name="Sreeman S.M."/>
            <person name="Shimizu K.K."/>
        </authorList>
    </citation>
    <scope>NUCLEOTIDE SEQUENCE</scope>
</reference>
<feature type="repeat" description="PPR" evidence="3">
    <location>
        <begin position="361"/>
        <end position="391"/>
    </location>
</feature>
<dbReference type="PANTHER" id="PTHR47930:SF2">
    <property type="entry name" value="PENTATRICOPEPTIDE REPEAT PROTEIN (AFU_ORTHOLOGUE AFUA_8G04250)"/>
    <property type="match status" value="1"/>
</dbReference>
<dbReference type="InterPro" id="IPR011990">
    <property type="entry name" value="TPR-like_helical_dom_sf"/>
</dbReference>
<dbReference type="Gene3D" id="1.25.40.10">
    <property type="entry name" value="Tetratricopeptide repeat domain"/>
    <property type="match status" value="1"/>
</dbReference>
<proteinExistence type="predicted"/>
<dbReference type="AlphaFoldDB" id="A0AAV5E8H8"/>
<dbReference type="PANTHER" id="PTHR47930">
    <property type="entry name" value="YALI0C12947P"/>
    <property type="match status" value="1"/>
</dbReference>
<dbReference type="PROSITE" id="PS51375">
    <property type="entry name" value="PPR"/>
    <property type="match status" value="2"/>
</dbReference>
<evidence type="ECO:0000256" key="1">
    <source>
        <dbReference type="ARBA" id="ARBA00022737"/>
    </source>
</evidence>
<keyword evidence="2" id="KW-0809">Transit peptide</keyword>
<dbReference type="Pfam" id="PF13812">
    <property type="entry name" value="PPR_3"/>
    <property type="match status" value="1"/>
</dbReference>
<evidence type="ECO:0000313" key="5">
    <source>
        <dbReference type="EMBL" id="GJN18814.1"/>
    </source>
</evidence>
<evidence type="ECO:0000256" key="2">
    <source>
        <dbReference type="ARBA" id="ARBA00022946"/>
    </source>
</evidence>
<feature type="repeat" description="PPR" evidence="3">
    <location>
        <begin position="398"/>
        <end position="432"/>
    </location>
</feature>
<evidence type="ECO:0000313" key="6">
    <source>
        <dbReference type="Proteomes" id="UP001054889"/>
    </source>
</evidence>
<comment type="caution">
    <text evidence="5">The sequence shown here is derived from an EMBL/GenBank/DDBJ whole genome shotgun (WGS) entry which is preliminary data.</text>
</comment>
<organism evidence="5 6">
    <name type="scientific">Eleusine coracana subsp. coracana</name>
    <dbReference type="NCBI Taxonomy" id="191504"/>
    <lineage>
        <taxon>Eukaryota</taxon>
        <taxon>Viridiplantae</taxon>
        <taxon>Streptophyta</taxon>
        <taxon>Embryophyta</taxon>
        <taxon>Tracheophyta</taxon>
        <taxon>Spermatophyta</taxon>
        <taxon>Magnoliopsida</taxon>
        <taxon>Liliopsida</taxon>
        <taxon>Poales</taxon>
        <taxon>Poaceae</taxon>
        <taxon>PACMAD clade</taxon>
        <taxon>Chloridoideae</taxon>
        <taxon>Cynodonteae</taxon>
        <taxon>Eleusininae</taxon>
        <taxon>Eleusine</taxon>
    </lineage>
</organism>